<name>A0A7Y8RM50_9PSED</name>
<dbReference type="AlphaFoldDB" id="A0A7Y8RM50"/>
<proteinExistence type="predicted"/>
<reference evidence="1 2" key="1">
    <citation type="submission" date="2020-05" db="EMBL/GenBank/DDBJ databases">
        <title>Onion-isolated Pseudomonas sp.</title>
        <authorList>
            <person name="Fujikawa T."/>
            <person name="Sawada H."/>
        </authorList>
    </citation>
    <scope>NUCLEOTIDE SEQUENCE [LARGE SCALE GENOMIC DNA]</scope>
    <source>
        <strain evidence="1 2">MAFF 301512</strain>
    </source>
</reference>
<dbReference type="RefSeq" id="WP_179030298.1">
    <property type="nucleotide sequence ID" value="NZ_JABUHS010000073.1"/>
</dbReference>
<comment type="caution">
    <text evidence="1">The sequence shown here is derived from an EMBL/GenBank/DDBJ whole genome shotgun (WGS) entry which is preliminary data.</text>
</comment>
<evidence type="ECO:0000313" key="2">
    <source>
        <dbReference type="Proteomes" id="UP000543908"/>
    </source>
</evidence>
<evidence type="ECO:0000313" key="1">
    <source>
        <dbReference type="EMBL" id="NWN61604.1"/>
    </source>
</evidence>
<accession>A0A7Y8RM50</accession>
<sequence>MKTFAKCPGFIRNGPTTPNSTGYLKTDISMLPLPPFNTFKATKNLTMRFNGDHLEVVATVDMYPHLRFYIYIHKDDLHNEGTLPIDPSGLPGTAYAGFIADKLYDGTKGELSFCYHGREGRLDATLHFEAAPYRFSDGVFEITGLEPPVK</sequence>
<dbReference type="EMBL" id="JABUHS010000073">
    <property type="protein sequence ID" value="NWN61604.1"/>
    <property type="molecule type" value="Genomic_DNA"/>
</dbReference>
<organism evidence="1 2">
    <name type="scientific">Pseudomonas allii</name>
    <dbReference type="NCBI Taxonomy" id="2740531"/>
    <lineage>
        <taxon>Bacteria</taxon>
        <taxon>Pseudomonadati</taxon>
        <taxon>Pseudomonadota</taxon>
        <taxon>Gammaproteobacteria</taxon>
        <taxon>Pseudomonadales</taxon>
        <taxon>Pseudomonadaceae</taxon>
        <taxon>Pseudomonas</taxon>
    </lineage>
</organism>
<protein>
    <submittedName>
        <fullName evidence="1">Uncharacterized protein</fullName>
    </submittedName>
</protein>
<gene>
    <name evidence="1" type="ORF">HT123_10790</name>
</gene>
<dbReference type="Proteomes" id="UP000543908">
    <property type="component" value="Unassembled WGS sequence"/>
</dbReference>